<accession>A0ABT1AVU0</accession>
<evidence type="ECO:0000256" key="1">
    <source>
        <dbReference type="SAM" id="Phobius"/>
    </source>
</evidence>
<comment type="caution">
    <text evidence="2">The sequence shown here is derived from an EMBL/GenBank/DDBJ whole genome shotgun (WGS) entry which is preliminary data.</text>
</comment>
<dbReference type="RefSeq" id="WP_252740497.1">
    <property type="nucleotide sequence ID" value="NZ_JAMXIB010000002.1"/>
</dbReference>
<organism evidence="2 3">
    <name type="scientific">Robiginitalea marina</name>
    <dbReference type="NCBI Taxonomy" id="2954105"/>
    <lineage>
        <taxon>Bacteria</taxon>
        <taxon>Pseudomonadati</taxon>
        <taxon>Bacteroidota</taxon>
        <taxon>Flavobacteriia</taxon>
        <taxon>Flavobacteriales</taxon>
        <taxon>Flavobacteriaceae</taxon>
        <taxon>Robiginitalea</taxon>
    </lineage>
</organism>
<dbReference type="Pfam" id="PF19578">
    <property type="entry name" value="DUF6090"/>
    <property type="match status" value="1"/>
</dbReference>
<dbReference type="InterPro" id="IPR045749">
    <property type="entry name" value="DUF6090"/>
</dbReference>
<evidence type="ECO:0000313" key="2">
    <source>
        <dbReference type="EMBL" id="MCO5724127.1"/>
    </source>
</evidence>
<sequence>MLRFFRQIRHGLLSDNRFGKYALYAVGEITLVVAGILIALQVNNWNEERKLKAEELAILAELKADLEYSKQELGYAIESNAGYLESYKRIFSYIEKDSAYSVVLDTAFAALDIWAVPYISTTTYETIKSRGMNLISNDSLKKHINQVYNLNIQSLLEDMGRWEWSFSQNTTQRMMVRNIRRSIDQHKAFPNDFERLKRDDEFGNFLSILINIRADNIRYSRNTQMAIERLIASIAQELERRKYP</sequence>
<name>A0ABT1AVU0_9FLAO</name>
<protein>
    <submittedName>
        <fullName evidence="2">DUF6090 family protein</fullName>
    </submittedName>
</protein>
<reference evidence="2 3" key="1">
    <citation type="submission" date="2022-06" db="EMBL/GenBank/DDBJ databases">
        <authorList>
            <person name="Xuan X."/>
        </authorList>
    </citation>
    <scope>NUCLEOTIDE SEQUENCE [LARGE SCALE GENOMIC DNA]</scope>
    <source>
        <strain evidence="2 3">2V75</strain>
    </source>
</reference>
<gene>
    <name evidence="2" type="ORF">NG653_04625</name>
</gene>
<keyword evidence="3" id="KW-1185">Reference proteome</keyword>
<keyword evidence="1" id="KW-0472">Membrane</keyword>
<proteinExistence type="predicted"/>
<keyword evidence="1" id="KW-1133">Transmembrane helix</keyword>
<dbReference type="Proteomes" id="UP001206312">
    <property type="component" value="Unassembled WGS sequence"/>
</dbReference>
<keyword evidence="1" id="KW-0812">Transmembrane</keyword>
<dbReference type="EMBL" id="JAMXIB010000002">
    <property type="protein sequence ID" value="MCO5724127.1"/>
    <property type="molecule type" value="Genomic_DNA"/>
</dbReference>
<feature type="transmembrane region" description="Helical" evidence="1">
    <location>
        <begin position="21"/>
        <end position="42"/>
    </location>
</feature>
<evidence type="ECO:0000313" key="3">
    <source>
        <dbReference type="Proteomes" id="UP001206312"/>
    </source>
</evidence>